<evidence type="ECO:0000313" key="1">
    <source>
        <dbReference type="EMBL" id="KAJ1128977.1"/>
    </source>
</evidence>
<protein>
    <submittedName>
        <fullName evidence="1">Uncharacterized protein</fullName>
    </submittedName>
</protein>
<comment type="caution">
    <text evidence="1">The sequence shown here is derived from an EMBL/GenBank/DDBJ whole genome shotgun (WGS) entry which is preliminary data.</text>
</comment>
<dbReference type="Proteomes" id="UP001066276">
    <property type="component" value="Chromosome 7"/>
</dbReference>
<evidence type="ECO:0000313" key="2">
    <source>
        <dbReference type="Proteomes" id="UP001066276"/>
    </source>
</evidence>
<keyword evidence="2" id="KW-1185">Reference proteome</keyword>
<name>A0AAV7PNJ5_PLEWA</name>
<dbReference type="EMBL" id="JANPWB010000011">
    <property type="protein sequence ID" value="KAJ1128977.1"/>
    <property type="molecule type" value="Genomic_DNA"/>
</dbReference>
<gene>
    <name evidence="1" type="ORF">NDU88_007348</name>
</gene>
<proteinExistence type="predicted"/>
<accession>A0AAV7PNJ5</accession>
<organism evidence="1 2">
    <name type="scientific">Pleurodeles waltl</name>
    <name type="common">Iberian ribbed newt</name>
    <dbReference type="NCBI Taxonomy" id="8319"/>
    <lineage>
        <taxon>Eukaryota</taxon>
        <taxon>Metazoa</taxon>
        <taxon>Chordata</taxon>
        <taxon>Craniata</taxon>
        <taxon>Vertebrata</taxon>
        <taxon>Euteleostomi</taxon>
        <taxon>Amphibia</taxon>
        <taxon>Batrachia</taxon>
        <taxon>Caudata</taxon>
        <taxon>Salamandroidea</taxon>
        <taxon>Salamandridae</taxon>
        <taxon>Pleurodelinae</taxon>
        <taxon>Pleurodeles</taxon>
    </lineage>
</organism>
<sequence>MTWLCGSRGVLRCSGDSGEANPYNLMSSRVEHLQLQGVWAGFNWVASRNLVLCGVHGPSWLGWAISGLFMD</sequence>
<dbReference type="AlphaFoldDB" id="A0AAV7PNJ5"/>
<reference evidence="1" key="1">
    <citation type="journal article" date="2022" name="bioRxiv">
        <title>Sequencing and chromosome-scale assembly of the giantPleurodeles waltlgenome.</title>
        <authorList>
            <person name="Brown T."/>
            <person name="Elewa A."/>
            <person name="Iarovenko S."/>
            <person name="Subramanian E."/>
            <person name="Araus A.J."/>
            <person name="Petzold A."/>
            <person name="Susuki M."/>
            <person name="Suzuki K.-i.T."/>
            <person name="Hayashi T."/>
            <person name="Toyoda A."/>
            <person name="Oliveira C."/>
            <person name="Osipova E."/>
            <person name="Leigh N.D."/>
            <person name="Simon A."/>
            <person name="Yun M.H."/>
        </authorList>
    </citation>
    <scope>NUCLEOTIDE SEQUENCE</scope>
    <source>
        <strain evidence="1">20211129_DDA</strain>
        <tissue evidence="1">Liver</tissue>
    </source>
</reference>